<comment type="catalytic activity">
    <reaction evidence="4">
        <text>a phosphate monoester + H2O = an alcohol + phosphate</text>
        <dbReference type="Rhea" id="RHEA:15017"/>
        <dbReference type="ChEBI" id="CHEBI:15377"/>
        <dbReference type="ChEBI" id="CHEBI:30879"/>
        <dbReference type="ChEBI" id="CHEBI:43474"/>
        <dbReference type="ChEBI" id="CHEBI:67140"/>
        <dbReference type="EC" id="3.1.3.2"/>
    </reaction>
</comment>
<feature type="signal peptide" evidence="5">
    <location>
        <begin position="1"/>
        <end position="15"/>
    </location>
</feature>
<comment type="similarity">
    <text evidence="4">Belongs to the metallophosphoesterase superfamily. Purple acid phosphatase family.</text>
</comment>
<dbReference type="EMBL" id="CP017554">
    <property type="protein sequence ID" value="AOW01995.1"/>
    <property type="molecule type" value="Genomic_DNA"/>
</dbReference>
<evidence type="ECO:0000313" key="10">
    <source>
        <dbReference type="Proteomes" id="UP000182444"/>
    </source>
</evidence>
<accession>A0A1D8N8N3</accession>
<dbReference type="SUPFAM" id="SSF56300">
    <property type="entry name" value="Metallo-dependent phosphatases"/>
    <property type="match status" value="1"/>
</dbReference>
<evidence type="ECO:0000256" key="2">
    <source>
        <dbReference type="ARBA" id="ARBA00022801"/>
    </source>
</evidence>
<dbReference type="PANTHER" id="PTHR22953">
    <property type="entry name" value="ACID PHOSPHATASE RELATED"/>
    <property type="match status" value="1"/>
</dbReference>
<feature type="domain" description="Purple acid phosphatase N-terminal" evidence="8">
    <location>
        <begin position="30"/>
        <end position="118"/>
    </location>
</feature>
<dbReference type="InterPro" id="IPR015914">
    <property type="entry name" value="PAPs_N"/>
</dbReference>
<gene>
    <name evidence="9" type="ORF">YALI1_B27144g</name>
</gene>
<dbReference type="EC" id="3.1.3.2" evidence="4"/>
<dbReference type="VEuPathDB" id="FungiDB:YALI1_B27144g"/>
<dbReference type="GO" id="GO:0003993">
    <property type="term" value="F:acid phosphatase activity"/>
    <property type="evidence" value="ECO:0007669"/>
    <property type="project" value="UniProtKB-EC"/>
</dbReference>
<evidence type="ECO:0000256" key="3">
    <source>
        <dbReference type="ARBA" id="ARBA00023180"/>
    </source>
</evidence>
<evidence type="ECO:0000256" key="1">
    <source>
        <dbReference type="ARBA" id="ARBA00022729"/>
    </source>
</evidence>
<dbReference type="VEuPathDB" id="FungiDB:YALI0_B20768g"/>
<organism evidence="9 10">
    <name type="scientific">Yarrowia lipolytica</name>
    <name type="common">Candida lipolytica</name>
    <dbReference type="NCBI Taxonomy" id="4952"/>
    <lineage>
        <taxon>Eukaryota</taxon>
        <taxon>Fungi</taxon>
        <taxon>Dikarya</taxon>
        <taxon>Ascomycota</taxon>
        <taxon>Saccharomycotina</taxon>
        <taxon>Dipodascomycetes</taxon>
        <taxon>Dipodascales</taxon>
        <taxon>Dipodascales incertae sedis</taxon>
        <taxon>Yarrowia</taxon>
    </lineage>
</organism>
<dbReference type="Gene3D" id="3.60.21.10">
    <property type="match status" value="1"/>
</dbReference>
<dbReference type="Pfam" id="PF14008">
    <property type="entry name" value="Metallophos_C"/>
    <property type="match status" value="1"/>
</dbReference>
<dbReference type="OMA" id="TAHEHCY"/>
<dbReference type="GeneID" id="2907191"/>
<evidence type="ECO:0000256" key="5">
    <source>
        <dbReference type="SAM" id="SignalP"/>
    </source>
</evidence>
<feature type="domain" description="Calcineurin-like phosphoesterase" evidence="6">
    <location>
        <begin position="159"/>
        <end position="399"/>
    </location>
</feature>
<dbReference type="GO" id="GO:0046872">
    <property type="term" value="F:metal ion binding"/>
    <property type="evidence" value="ECO:0007669"/>
    <property type="project" value="InterPro"/>
</dbReference>
<dbReference type="KEGG" id="yli:2907191"/>
<proteinExistence type="inferred from homology"/>
<evidence type="ECO:0000259" key="8">
    <source>
        <dbReference type="Pfam" id="PF16656"/>
    </source>
</evidence>
<dbReference type="InterPro" id="IPR025733">
    <property type="entry name" value="PAPs_C"/>
</dbReference>
<evidence type="ECO:0000313" key="9">
    <source>
        <dbReference type="EMBL" id="AOW01995.1"/>
    </source>
</evidence>
<sequence>MKFSGLVYLATAVLALPDVSNPVPQNVLQPVQYRVAFAGKQDAAVVSWNTYGKPGYQPTVYYGTDKNQLNSKSTGDSNTYDTSTTWNHHVRIEGLESDRVYYYRVGGAPESEIYNFKTARKAGNTKEFTFAAAIDLGVMGPYGLSTKVGNGASNPLAPGEQNTMDSLLQNIDNFDFLLHPGDLAYADYWLKEELEGYIDTGVNTRDTDTLFKNGVQTYEALLNTYYQQMQHITSFKPYMVGPGNHESNCDNGGTSGYTVQTCFEGQRNFTGIINHFRMPDSESGGVGPFWYSFDYGLVHFVNFNTETDLGKYGPGPDSVGGSDNMDSGEFGEDGEQIAWLKNDLKNVDRSKTPWVIAMGHRPWYVAAKKKHRCLECQAAFEKTFNKYGVDLVLLGHRHLYNRIHPIDDKGNIDPNGLNNPKAPWYIVNGAAGHYDGLDTAKKTDEPWLAYWQDTQYGWSKFTVHNATHLTHSFVVSSDNSLLDTQTLYKSRGQAITKRQVKKDKTSAANALSIGRFVIVAFFLAFFF</sequence>
<dbReference type="PANTHER" id="PTHR22953:SF145">
    <property type="entry name" value="PURPLE ACID PHOSPHATASE"/>
    <property type="match status" value="1"/>
</dbReference>
<dbReference type="AlphaFoldDB" id="A0A1D8N8N3"/>
<keyword evidence="1 5" id="KW-0732">Signal</keyword>
<dbReference type="RefSeq" id="XP_501151.3">
    <property type="nucleotide sequence ID" value="XM_501151.3"/>
</dbReference>
<dbReference type="SUPFAM" id="SSF49363">
    <property type="entry name" value="Purple acid phosphatase, N-terminal domain"/>
    <property type="match status" value="1"/>
</dbReference>
<dbReference type="InterPro" id="IPR041792">
    <property type="entry name" value="MPP_PAP"/>
</dbReference>
<evidence type="ECO:0000256" key="4">
    <source>
        <dbReference type="RuleBase" id="RU361203"/>
    </source>
</evidence>
<feature type="domain" description="Purple acid phosphatase C-terminal" evidence="7">
    <location>
        <begin position="422"/>
        <end position="484"/>
    </location>
</feature>
<keyword evidence="2 4" id="KW-0378">Hydrolase</keyword>
<dbReference type="InterPro" id="IPR004843">
    <property type="entry name" value="Calcineurin-like_PHP"/>
</dbReference>
<keyword evidence="3" id="KW-0325">Glycoprotein</keyword>
<dbReference type="Gene3D" id="2.60.40.380">
    <property type="entry name" value="Purple acid phosphatase-like, N-terminal"/>
    <property type="match status" value="1"/>
</dbReference>
<feature type="chain" id="PRO_5012227168" description="Purple acid phosphatase" evidence="5">
    <location>
        <begin position="16"/>
        <end position="527"/>
    </location>
</feature>
<dbReference type="InterPro" id="IPR039331">
    <property type="entry name" value="PAPs-like"/>
</dbReference>
<reference evidence="9 10" key="1">
    <citation type="journal article" date="2016" name="PLoS ONE">
        <title>Sequence Assembly of Yarrowia lipolytica Strain W29/CLIB89 Shows Transposable Element Diversity.</title>
        <authorList>
            <person name="Magnan C."/>
            <person name="Yu J."/>
            <person name="Chang I."/>
            <person name="Jahn E."/>
            <person name="Kanomata Y."/>
            <person name="Wu J."/>
            <person name="Zeller M."/>
            <person name="Oakes M."/>
            <person name="Baldi P."/>
            <person name="Sandmeyer S."/>
        </authorList>
    </citation>
    <scope>NUCLEOTIDE SEQUENCE [LARGE SCALE GENOMIC DNA]</scope>
    <source>
        <strain evidence="10">CLIB89(W29)</strain>
    </source>
</reference>
<dbReference type="CDD" id="cd00839">
    <property type="entry name" value="MPP_PAPs"/>
    <property type="match status" value="1"/>
</dbReference>
<dbReference type="Pfam" id="PF16656">
    <property type="entry name" value="Pur_ac_phosph_N"/>
    <property type="match status" value="1"/>
</dbReference>
<dbReference type="InterPro" id="IPR029052">
    <property type="entry name" value="Metallo-depent_PP-like"/>
</dbReference>
<dbReference type="Pfam" id="PF00149">
    <property type="entry name" value="Metallophos"/>
    <property type="match status" value="1"/>
</dbReference>
<evidence type="ECO:0000259" key="6">
    <source>
        <dbReference type="Pfam" id="PF00149"/>
    </source>
</evidence>
<protein>
    <recommendedName>
        <fullName evidence="4">Purple acid phosphatase</fullName>
        <ecNumber evidence="4">3.1.3.2</ecNumber>
    </recommendedName>
</protein>
<dbReference type="InterPro" id="IPR008963">
    <property type="entry name" value="Purple_acid_Pase-like_N"/>
</dbReference>
<name>A0A1D8N8N3_YARLL</name>
<dbReference type="eggNOG" id="KOG1378">
    <property type="taxonomic scope" value="Eukaryota"/>
</dbReference>
<evidence type="ECO:0000259" key="7">
    <source>
        <dbReference type="Pfam" id="PF14008"/>
    </source>
</evidence>
<dbReference type="Proteomes" id="UP000182444">
    <property type="component" value="Chromosome 1B"/>
</dbReference>